<dbReference type="EMBL" id="FNHE01000002">
    <property type="protein sequence ID" value="SDL85797.1"/>
    <property type="molecule type" value="Genomic_DNA"/>
</dbReference>
<dbReference type="AlphaFoldDB" id="A0A1G9NII3"/>
<keyword evidence="3" id="KW-0808">Transferase</keyword>
<evidence type="ECO:0000313" key="3">
    <source>
        <dbReference type="EMBL" id="SDL85797.1"/>
    </source>
</evidence>
<dbReference type="STRING" id="1137991.SAMN05660642_01036"/>
<protein>
    <submittedName>
        <fullName evidence="3">Histidine kinase</fullName>
    </submittedName>
</protein>
<accession>A0A1G9NII3</accession>
<dbReference type="GO" id="GO:0000155">
    <property type="term" value="F:phosphorelay sensor kinase activity"/>
    <property type="evidence" value="ECO:0007669"/>
    <property type="project" value="InterPro"/>
</dbReference>
<dbReference type="InterPro" id="IPR011712">
    <property type="entry name" value="Sig_transdc_His_kin_sub3_dim/P"/>
</dbReference>
<evidence type="ECO:0000256" key="1">
    <source>
        <dbReference type="SAM" id="MobiDB-lite"/>
    </source>
</evidence>
<keyword evidence="3" id="KW-0418">Kinase</keyword>
<organism evidence="3 4">
    <name type="scientific">Geodermatophilus siccatus</name>
    <dbReference type="NCBI Taxonomy" id="1137991"/>
    <lineage>
        <taxon>Bacteria</taxon>
        <taxon>Bacillati</taxon>
        <taxon>Actinomycetota</taxon>
        <taxon>Actinomycetes</taxon>
        <taxon>Geodermatophilales</taxon>
        <taxon>Geodermatophilaceae</taxon>
        <taxon>Geodermatophilus</taxon>
    </lineage>
</organism>
<evidence type="ECO:0000259" key="2">
    <source>
        <dbReference type="Pfam" id="PF07730"/>
    </source>
</evidence>
<dbReference type="Pfam" id="PF07730">
    <property type="entry name" value="HisKA_3"/>
    <property type="match status" value="1"/>
</dbReference>
<dbReference type="GO" id="GO:0046983">
    <property type="term" value="F:protein dimerization activity"/>
    <property type="evidence" value="ECO:0007669"/>
    <property type="project" value="InterPro"/>
</dbReference>
<proteinExistence type="predicted"/>
<evidence type="ECO:0000313" key="4">
    <source>
        <dbReference type="Proteomes" id="UP000198680"/>
    </source>
</evidence>
<gene>
    <name evidence="3" type="ORF">SAMN05660642_01036</name>
</gene>
<reference evidence="4" key="1">
    <citation type="submission" date="2016-10" db="EMBL/GenBank/DDBJ databases">
        <authorList>
            <person name="Varghese N."/>
            <person name="Submissions S."/>
        </authorList>
    </citation>
    <scope>NUCLEOTIDE SEQUENCE [LARGE SCALE GENOMIC DNA]</scope>
    <source>
        <strain evidence="4">DSM 45419</strain>
    </source>
</reference>
<feature type="region of interest" description="Disordered" evidence="1">
    <location>
        <begin position="1"/>
        <end position="34"/>
    </location>
</feature>
<dbReference type="Proteomes" id="UP000198680">
    <property type="component" value="Unassembled WGS sequence"/>
</dbReference>
<sequence length="225" mass="23902">MVMCTPAQWPDDGGAADPERPAGSVPSSRPVDLGSVGTRQAVRDHWLRRLGLQRRLHDGASLQISALVPRLGVVRKQLSDDEDGVRLSIDDLQDQLHTVLQELREVSREIYPPLLDQAGLGPALCEFADRVAVPLRVVAPAERFGPEVEGAVYFAVTQCLALLEAGGPPVEVVVRREGKVLVVSLDGVPARHAVQVLSQVQGLGGQVGVAEGPGSGTITVRIPCA</sequence>
<name>A0A1G9NII3_9ACTN</name>
<dbReference type="GO" id="GO:0016020">
    <property type="term" value="C:membrane"/>
    <property type="evidence" value="ECO:0007669"/>
    <property type="project" value="InterPro"/>
</dbReference>
<feature type="domain" description="Signal transduction histidine kinase subgroup 3 dimerisation and phosphoacceptor" evidence="2">
    <location>
        <begin position="52"/>
        <end position="113"/>
    </location>
</feature>
<keyword evidence="4" id="KW-1185">Reference proteome</keyword>